<dbReference type="Pfam" id="PF13649">
    <property type="entry name" value="Methyltransf_25"/>
    <property type="match status" value="1"/>
</dbReference>
<protein>
    <submittedName>
        <fullName evidence="2">Class I SAM-dependent methyltransferase</fullName>
    </submittedName>
</protein>
<sequence>MPRLTIEDFARAFGVPATALAPETLALIDGANLGYRRLEREERDRLILGVIERLEGGGLTQVGAHRDRIWDGAWGDMRTRFHEAGQDLEALNPTFVGGSRLVRIAGDYAEADDPRFELSAFEVFRDWLFRAWLAPFGSVLEFGCGSGFNLAALARLAPDKRLTGLDWSPASVGLIGDIADHHGFDLTGLRFDFFDPDPGLSIGRGDAVMTFCALEQVGSRFGPFLDFLLEKRPGLCLHMEPTLEHYDPASLPDALAIRYHRYRRYLDGYLTRLRELEAEGRARIRVARRLGWGSLYQECYSLTIWEPL</sequence>
<evidence type="ECO:0000313" key="2">
    <source>
        <dbReference type="EMBL" id="NYZ24888.1"/>
    </source>
</evidence>
<dbReference type="CDD" id="cd02440">
    <property type="entry name" value="AdoMet_MTases"/>
    <property type="match status" value="1"/>
</dbReference>
<dbReference type="EMBL" id="JABFDB010000046">
    <property type="protein sequence ID" value="NYZ24888.1"/>
    <property type="molecule type" value="Genomic_DNA"/>
</dbReference>
<organism evidence="2 3">
    <name type="scientific">Azospirillum oleiclasticum</name>
    <dbReference type="NCBI Taxonomy" id="2735135"/>
    <lineage>
        <taxon>Bacteria</taxon>
        <taxon>Pseudomonadati</taxon>
        <taxon>Pseudomonadota</taxon>
        <taxon>Alphaproteobacteria</taxon>
        <taxon>Rhodospirillales</taxon>
        <taxon>Azospirillaceae</taxon>
        <taxon>Azospirillum</taxon>
    </lineage>
</organism>
<dbReference type="RefSeq" id="WP_180286662.1">
    <property type="nucleotide sequence ID" value="NZ_JABFDB010000046.1"/>
</dbReference>
<accession>A0ABX2TMW4</accession>
<dbReference type="InterPro" id="IPR029063">
    <property type="entry name" value="SAM-dependent_MTases_sf"/>
</dbReference>
<gene>
    <name evidence="2" type="ORF">HND93_34735</name>
</gene>
<reference evidence="2 3" key="1">
    <citation type="submission" date="2020-05" db="EMBL/GenBank/DDBJ databases">
        <title>Azospirillum oleiclasticum sp. nov, a nitrogen-fixing and heavy crude oil-emulsifying bacterium isolated from the crude oil of Yumen Oilfield.</title>
        <authorList>
            <person name="Wu D."/>
            <person name="Cai M."/>
            <person name="Zhang X."/>
        </authorList>
    </citation>
    <scope>NUCLEOTIDE SEQUENCE [LARGE SCALE GENOMIC DNA]</scope>
    <source>
        <strain evidence="2 3">ROY-1-1-2</strain>
    </source>
</reference>
<evidence type="ECO:0000259" key="1">
    <source>
        <dbReference type="Pfam" id="PF13649"/>
    </source>
</evidence>
<proteinExistence type="predicted"/>
<dbReference type="InterPro" id="IPR041698">
    <property type="entry name" value="Methyltransf_25"/>
</dbReference>
<name>A0ABX2TMW4_9PROT</name>
<dbReference type="GO" id="GO:0032259">
    <property type="term" value="P:methylation"/>
    <property type="evidence" value="ECO:0007669"/>
    <property type="project" value="UniProtKB-KW"/>
</dbReference>
<feature type="domain" description="Methyltransferase" evidence="1">
    <location>
        <begin position="139"/>
        <end position="210"/>
    </location>
</feature>
<dbReference type="SUPFAM" id="SSF53335">
    <property type="entry name" value="S-adenosyl-L-methionine-dependent methyltransferases"/>
    <property type="match status" value="1"/>
</dbReference>
<keyword evidence="2" id="KW-0808">Transferase</keyword>
<dbReference type="Proteomes" id="UP000584642">
    <property type="component" value="Unassembled WGS sequence"/>
</dbReference>
<comment type="caution">
    <text evidence="2">The sequence shown here is derived from an EMBL/GenBank/DDBJ whole genome shotgun (WGS) entry which is preliminary data.</text>
</comment>
<dbReference type="GO" id="GO:0008168">
    <property type="term" value="F:methyltransferase activity"/>
    <property type="evidence" value="ECO:0007669"/>
    <property type="project" value="UniProtKB-KW"/>
</dbReference>
<dbReference type="Gene3D" id="3.40.50.150">
    <property type="entry name" value="Vaccinia Virus protein VP39"/>
    <property type="match status" value="1"/>
</dbReference>
<evidence type="ECO:0000313" key="3">
    <source>
        <dbReference type="Proteomes" id="UP000584642"/>
    </source>
</evidence>
<keyword evidence="2" id="KW-0489">Methyltransferase</keyword>
<keyword evidence="3" id="KW-1185">Reference proteome</keyword>